<dbReference type="InterPro" id="IPR013154">
    <property type="entry name" value="ADH-like_N"/>
</dbReference>
<evidence type="ECO:0000256" key="1">
    <source>
        <dbReference type="ARBA" id="ARBA00022723"/>
    </source>
</evidence>
<comment type="cofactor">
    <cofactor evidence="5">
        <name>Zn(2+)</name>
        <dbReference type="ChEBI" id="CHEBI:29105"/>
    </cofactor>
</comment>
<dbReference type="EMBL" id="JAYJLD010000002">
    <property type="protein sequence ID" value="MEB3100499.1"/>
    <property type="molecule type" value="Genomic_DNA"/>
</dbReference>
<dbReference type="RefSeq" id="WP_371752606.1">
    <property type="nucleotide sequence ID" value="NZ_JAYJLD010000002.1"/>
</dbReference>
<evidence type="ECO:0000259" key="6">
    <source>
        <dbReference type="SMART" id="SM00829"/>
    </source>
</evidence>
<keyword evidence="3" id="KW-0560">Oxidoreductase</keyword>
<dbReference type="Gene3D" id="3.90.180.10">
    <property type="entry name" value="Medium-chain alcohol dehydrogenases, catalytic domain"/>
    <property type="match status" value="1"/>
</dbReference>
<evidence type="ECO:0000256" key="3">
    <source>
        <dbReference type="ARBA" id="ARBA00023002"/>
    </source>
</evidence>
<keyword evidence="8" id="KW-1185">Reference proteome</keyword>
<comment type="similarity">
    <text evidence="5">Belongs to the zinc-containing alcohol dehydrogenase family.</text>
</comment>
<dbReference type="PROSITE" id="PS00059">
    <property type="entry name" value="ADH_ZINC"/>
    <property type="match status" value="1"/>
</dbReference>
<dbReference type="InterPro" id="IPR011032">
    <property type="entry name" value="GroES-like_sf"/>
</dbReference>
<dbReference type="SUPFAM" id="SSF51735">
    <property type="entry name" value="NAD(P)-binding Rossmann-fold domains"/>
    <property type="match status" value="1"/>
</dbReference>
<dbReference type="InterPro" id="IPR020843">
    <property type="entry name" value="ER"/>
</dbReference>
<evidence type="ECO:0000313" key="7">
    <source>
        <dbReference type="EMBL" id="MEB3100499.1"/>
    </source>
</evidence>
<dbReference type="Proteomes" id="UP001310386">
    <property type="component" value="Unassembled WGS sequence"/>
</dbReference>
<dbReference type="InterPro" id="IPR002328">
    <property type="entry name" value="ADH_Zn_CS"/>
</dbReference>
<proteinExistence type="inferred from homology"/>
<accession>A0ABU5ZDC1</accession>
<sequence>MKAKAALLHEKGADFKIEAVELSAPKDDEVLVRIAASGICHTDAVVQDQLVPVPLPAVLGHEGSGIVEKIGANVKSVAPGDHVVLSFATCGACEHCLNGDIAYCTEFFPLNFFSQTSPIRLNGIHVSSFFGQSSFATYAIAHERSVVKVDRDIDLDLLGPLGCGIQTGSGTVLNKLKPEFGSSIAIYGCGSVGLSAVMAAKIAGCAEIIAVDVFQQRLDLALELGATHALNAKKVDVVEEVRKITNGGTNYAIEATGIAEVFRQSVQGLRTLGTACVVGVGGDVTLNMNEDILSQGKTVTGVIEGSAVPQLFIPKLIEYYKKGRFPFDKLVSFYEFDDINQAFEDSKNGVAVKPVIRMKSSLLIKEEKS</sequence>
<organism evidence="7 8">
    <name type="scientific">Ferviditalea candida</name>
    <dbReference type="NCBI Taxonomy" id="3108399"/>
    <lineage>
        <taxon>Bacteria</taxon>
        <taxon>Bacillati</taxon>
        <taxon>Bacillota</taxon>
        <taxon>Bacilli</taxon>
        <taxon>Bacillales</taxon>
        <taxon>Paenibacillaceae</taxon>
        <taxon>Ferviditalea</taxon>
    </lineage>
</organism>
<gene>
    <name evidence="7" type="ORF">VF724_02345</name>
</gene>
<dbReference type="InterPro" id="IPR036291">
    <property type="entry name" value="NAD(P)-bd_dom_sf"/>
</dbReference>
<evidence type="ECO:0000256" key="5">
    <source>
        <dbReference type="RuleBase" id="RU361277"/>
    </source>
</evidence>
<evidence type="ECO:0000256" key="2">
    <source>
        <dbReference type="ARBA" id="ARBA00022833"/>
    </source>
</evidence>
<name>A0ABU5ZDC1_9BACL</name>
<keyword evidence="1 5" id="KW-0479">Metal-binding</keyword>
<feature type="domain" description="Enoyl reductase (ER)" evidence="6">
    <location>
        <begin position="12"/>
        <end position="356"/>
    </location>
</feature>
<keyword evidence="2 5" id="KW-0862">Zinc</keyword>
<dbReference type="PANTHER" id="PTHR43880">
    <property type="entry name" value="ALCOHOL DEHYDROGENASE"/>
    <property type="match status" value="1"/>
</dbReference>
<keyword evidence="4" id="KW-0520">NAD</keyword>
<comment type="caution">
    <text evidence="7">The sequence shown here is derived from an EMBL/GenBank/DDBJ whole genome shotgun (WGS) entry which is preliminary data.</text>
</comment>
<dbReference type="SUPFAM" id="SSF50129">
    <property type="entry name" value="GroES-like"/>
    <property type="match status" value="1"/>
</dbReference>
<evidence type="ECO:0000256" key="4">
    <source>
        <dbReference type="ARBA" id="ARBA00023027"/>
    </source>
</evidence>
<dbReference type="CDD" id="cd08278">
    <property type="entry name" value="benzyl_alcohol_DH"/>
    <property type="match status" value="1"/>
</dbReference>
<dbReference type="SMART" id="SM00829">
    <property type="entry name" value="PKS_ER"/>
    <property type="match status" value="1"/>
</dbReference>
<dbReference type="Pfam" id="PF00107">
    <property type="entry name" value="ADH_zinc_N"/>
    <property type="match status" value="1"/>
</dbReference>
<reference evidence="7" key="1">
    <citation type="submission" date="2023-12" db="EMBL/GenBank/DDBJ databases">
        <title>Fervidustalea candida gen. nov., sp. nov., a novel member of the family Paenibacillaceae isolated from a geothermal area.</title>
        <authorList>
            <person name="Li W.-J."/>
            <person name="Jiao J.-Y."/>
            <person name="Chen Y."/>
        </authorList>
    </citation>
    <scope>NUCLEOTIDE SEQUENCE</scope>
    <source>
        <strain evidence="7">SYSU GA230002</strain>
    </source>
</reference>
<protein>
    <submittedName>
        <fullName evidence="7">NAD(P)-dependent alcohol dehydrogenase</fullName>
    </submittedName>
</protein>
<dbReference type="Pfam" id="PF08240">
    <property type="entry name" value="ADH_N"/>
    <property type="match status" value="1"/>
</dbReference>
<dbReference type="PANTHER" id="PTHR43880:SF12">
    <property type="entry name" value="ALCOHOL DEHYDROGENASE CLASS-3"/>
    <property type="match status" value="1"/>
</dbReference>
<evidence type="ECO:0000313" key="8">
    <source>
        <dbReference type="Proteomes" id="UP001310386"/>
    </source>
</evidence>
<dbReference type="InterPro" id="IPR013149">
    <property type="entry name" value="ADH-like_C"/>
</dbReference>
<dbReference type="Gene3D" id="3.40.50.720">
    <property type="entry name" value="NAD(P)-binding Rossmann-like Domain"/>
    <property type="match status" value="1"/>
</dbReference>